<dbReference type="GO" id="GO:0016491">
    <property type="term" value="F:oxidoreductase activity"/>
    <property type="evidence" value="ECO:0007669"/>
    <property type="project" value="InterPro"/>
</dbReference>
<dbReference type="InterPro" id="IPR039374">
    <property type="entry name" value="SIP_fam"/>
</dbReference>
<dbReference type="Gene3D" id="3.40.50.80">
    <property type="entry name" value="Nucleotide-binding domain of ferredoxin-NADP reductase (FNR) module"/>
    <property type="match status" value="1"/>
</dbReference>
<dbReference type="Gene3D" id="2.40.30.10">
    <property type="entry name" value="Translation factors"/>
    <property type="match status" value="1"/>
</dbReference>
<evidence type="ECO:0000313" key="3">
    <source>
        <dbReference type="Proteomes" id="UP000422989"/>
    </source>
</evidence>
<protein>
    <submittedName>
        <fullName evidence="2">Siderophore-interacting protein</fullName>
    </submittedName>
</protein>
<organism evidence="2 3">
    <name type="scientific">Microbacterium oryzae</name>
    <dbReference type="NCBI Taxonomy" id="743009"/>
    <lineage>
        <taxon>Bacteria</taxon>
        <taxon>Bacillati</taxon>
        <taxon>Actinomycetota</taxon>
        <taxon>Actinomycetes</taxon>
        <taxon>Micrococcales</taxon>
        <taxon>Microbacteriaceae</taxon>
        <taxon>Microbacterium</taxon>
    </lineage>
</organism>
<evidence type="ECO:0000313" key="2">
    <source>
        <dbReference type="EMBL" id="QGU28394.1"/>
    </source>
</evidence>
<dbReference type="KEGG" id="moj:D7D94_12470"/>
<dbReference type="InterPro" id="IPR013113">
    <property type="entry name" value="SIP_FAD-bd"/>
</dbReference>
<evidence type="ECO:0000259" key="1">
    <source>
        <dbReference type="PROSITE" id="PS51384"/>
    </source>
</evidence>
<dbReference type="AlphaFoldDB" id="A0A6I6E2J2"/>
<sequence length="262" mass="28228">MTLSNPAVITFSLERTRLELRFRLTRLVARDWIAPDYVRVRVQGDDLAGFGEGLGDDDHIRIFFPEGEPASVAELRESPSREFTPLQWGEDWLDLEFAVHGDAGVAGVWAATAPLGSLLGVGGPRGTCRIEGAPEAWFLAGDETAIPQIRRFAAAIPDGASARILVEVADAAHEVAIDAPVPVEYLHRDGAAPSAALIARLDQLTETDRPEGDVFAFIAAEQAVVKAGRALVAGRWGIDPERAVIKGYWKADESGATYHAAH</sequence>
<reference evidence="2 3" key="1">
    <citation type="submission" date="2018-09" db="EMBL/GenBank/DDBJ databases">
        <title>Whole genome sequencing of Microbacterium oryzae strain MB-10T.</title>
        <authorList>
            <person name="Das S.K."/>
        </authorList>
    </citation>
    <scope>NUCLEOTIDE SEQUENCE [LARGE SCALE GENOMIC DNA]</scope>
    <source>
        <strain evidence="2 3">MB-10</strain>
    </source>
</reference>
<dbReference type="InterPro" id="IPR007037">
    <property type="entry name" value="SIP_rossman_dom"/>
</dbReference>
<dbReference type="InterPro" id="IPR039261">
    <property type="entry name" value="FNR_nucleotide-bd"/>
</dbReference>
<dbReference type="RefSeq" id="WP_156242932.1">
    <property type="nucleotide sequence ID" value="NZ_BAAAZL010000003.1"/>
</dbReference>
<dbReference type="OrthoDB" id="9814826at2"/>
<dbReference type="PROSITE" id="PS51384">
    <property type="entry name" value="FAD_FR"/>
    <property type="match status" value="1"/>
</dbReference>
<dbReference type="Pfam" id="PF04954">
    <property type="entry name" value="SIP"/>
    <property type="match status" value="1"/>
</dbReference>
<proteinExistence type="predicted"/>
<gene>
    <name evidence="2" type="ORF">D7D94_12470</name>
</gene>
<dbReference type="CDD" id="cd06193">
    <property type="entry name" value="siderophore_interacting"/>
    <property type="match status" value="1"/>
</dbReference>
<feature type="domain" description="FAD-binding FR-type" evidence="1">
    <location>
        <begin position="20"/>
        <end position="131"/>
    </location>
</feature>
<dbReference type="PANTHER" id="PTHR30157:SF0">
    <property type="entry name" value="NADPH-DEPENDENT FERRIC-CHELATE REDUCTASE"/>
    <property type="match status" value="1"/>
</dbReference>
<keyword evidence="3" id="KW-1185">Reference proteome</keyword>
<dbReference type="Pfam" id="PF08021">
    <property type="entry name" value="FAD_binding_9"/>
    <property type="match status" value="1"/>
</dbReference>
<dbReference type="Proteomes" id="UP000422989">
    <property type="component" value="Chromosome"/>
</dbReference>
<dbReference type="InterPro" id="IPR017927">
    <property type="entry name" value="FAD-bd_FR_type"/>
</dbReference>
<name>A0A6I6E2J2_9MICO</name>
<accession>A0A6I6E2J2</accession>
<dbReference type="PANTHER" id="PTHR30157">
    <property type="entry name" value="FERRIC REDUCTASE, NADPH-DEPENDENT"/>
    <property type="match status" value="1"/>
</dbReference>
<dbReference type="EMBL" id="CP032550">
    <property type="protein sequence ID" value="QGU28394.1"/>
    <property type="molecule type" value="Genomic_DNA"/>
</dbReference>